<dbReference type="Proteomes" id="UP001596113">
    <property type="component" value="Unassembled WGS sequence"/>
</dbReference>
<dbReference type="InterPro" id="IPR017853">
    <property type="entry name" value="GH"/>
</dbReference>
<dbReference type="InterPro" id="IPR013785">
    <property type="entry name" value="Aldolase_TIM"/>
</dbReference>
<reference evidence="4" key="1">
    <citation type="journal article" date="2019" name="Int. J. Syst. Evol. Microbiol.">
        <title>The Global Catalogue of Microorganisms (GCM) 10K type strain sequencing project: providing services to taxonomists for standard genome sequencing and annotation.</title>
        <authorList>
            <consortium name="The Broad Institute Genomics Platform"/>
            <consortium name="The Broad Institute Genome Sequencing Center for Infectious Disease"/>
            <person name="Wu L."/>
            <person name="Ma J."/>
        </authorList>
    </citation>
    <scope>NUCLEOTIDE SEQUENCE [LARGE SCALE GENOMIC DNA]</scope>
    <source>
        <strain evidence="4">CGMCC 1.18575</strain>
    </source>
</reference>
<dbReference type="PANTHER" id="PTHR43053">
    <property type="entry name" value="GLYCOSIDASE FAMILY 31"/>
    <property type="match status" value="1"/>
</dbReference>
<dbReference type="EC" id="3.2.1.22" evidence="3"/>
<dbReference type="SUPFAM" id="SSF51445">
    <property type="entry name" value="(Trans)glycosidases"/>
    <property type="match status" value="1"/>
</dbReference>
<keyword evidence="4" id="KW-1185">Reference proteome</keyword>
<gene>
    <name evidence="3" type="ORF">ACFPOF_25780</name>
</gene>
<dbReference type="RefSeq" id="WP_378138108.1">
    <property type="nucleotide sequence ID" value="NZ_JBHSMI010000052.1"/>
</dbReference>
<dbReference type="CDD" id="cd14791">
    <property type="entry name" value="GH36"/>
    <property type="match status" value="1"/>
</dbReference>
<accession>A0ABW0HY41</accession>
<evidence type="ECO:0000313" key="4">
    <source>
        <dbReference type="Proteomes" id="UP001596113"/>
    </source>
</evidence>
<organism evidence="3 4">
    <name type="scientific">Cohnella soli</name>
    <dbReference type="NCBI Taxonomy" id="425005"/>
    <lineage>
        <taxon>Bacteria</taxon>
        <taxon>Bacillati</taxon>
        <taxon>Bacillota</taxon>
        <taxon>Bacilli</taxon>
        <taxon>Bacillales</taxon>
        <taxon>Paenibacillaceae</taxon>
        <taxon>Cohnella</taxon>
    </lineage>
</organism>
<evidence type="ECO:0000313" key="3">
    <source>
        <dbReference type="EMBL" id="MFC5406165.1"/>
    </source>
</evidence>
<evidence type="ECO:0000256" key="2">
    <source>
        <dbReference type="ARBA" id="ARBA00023295"/>
    </source>
</evidence>
<comment type="caution">
    <text evidence="3">The sequence shown here is derived from an EMBL/GenBank/DDBJ whole genome shotgun (WGS) entry which is preliminary data.</text>
</comment>
<protein>
    <submittedName>
        <fullName evidence="3">Alpha-galactosidase</fullName>
        <ecNumber evidence="3">3.2.1.22</ecNumber>
    </submittedName>
</protein>
<keyword evidence="2 3" id="KW-0326">Glycosidase</keyword>
<dbReference type="EMBL" id="JBHSMI010000052">
    <property type="protein sequence ID" value="MFC5406165.1"/>
    <property type="molecule type" value="Genomic_DNA"/>
</dbReference>
<keyword evidence="1 3" id="KW-0378">Hydrolase</keyword>
<dbReference type="InterPro" id="IPR002252">
    <property type="entry name" value="Glyco_hydro_36"/>
</dbReference>
<dbReference type="Pfam" id="PF02065">
    <property type="entry name" value="Melibiase"/>
    <property type="match status" value="1"/>
</dbReference>
<sequence>MIWDGAVCHTELFHHGERPLAIKEVVWLNMDVSACSQASAYGEGYNMLSQYEGSLSKLHLIGNYGDGEHYRMPQVEGDQTVYNLLLLSEAGDRHLLLAYASCHRFRGEFRIRGTRLEAALCLENQVLKPGESCKLELFYAQEGTDSNALLEHLAECISTQHPPLPVSEIPTGWCSWYAYGPDITEEIILDNLDAITRHRLPLTYIQIDDGYQARMGDWLVPGAGFSSDMKLLCEHIRELGYEPAIWVAPFIAEPDSALYREHPDWFVQHESEDRALSSEEISFGGWRCGPWYMLDGSHPEACAYLTMVFRTMREEWGCRYFKLDANMWGALPGGRRYVLGSTSIEAYRSGMQAVLSGAGEGSFVLGCNAPMWPSLGLVHGMRVTDDFSRNWDSIKLLARQLFHRNWMHGRLWINDPDCLAFHNLEVVLPGPDGVDRVTMTEMTDEIIDFHFVYVLASGGMMLSGDRLIDLGVDRVKQLAASLPPSGVAATFKDAAMTVGFAFLSDSLLRVFLFNWEDNESDYCVPLPWPAAMSDLKTGTLLGDGGVLRATIPGRSARAVVCIRSVH</sequence>
<dbReference type="PANTHER" id="PTHR43053:SF3">
    <property type="entry name" value="ALPHA-GALACTOSIDASE C-RELATED"/>
    <property type="match status" value="1"/>
</dbReference>
<dbReference type="GO" id="GO:0004557">
    <property type="term" value="F:alpha-galactosidase activity"/>
    <property type="evidence" value="ECO:0007669"/>
    <property type="project" value="UniProtKB-EC"/>
</dbReference>
<name>A0ABW0HY41_9BACL</name>
<dbReference type="InterPro" id="IPR050985">
    <property type="entry name" value="Alpha-glycosidase_related"/>
</dbReference>
<evidence type="ECO:0000256" key="1">
    <source>
        <dbReference type="ARBA" id="ARBA00022801"/>
    </source>
</evidence>
<proteinExistence type="predicted"/>
<dbReference type="Gene3D" id="3.20.20.70">
    <property type="entry name" value="Aldolase class I"/>
    <property type="match status" value="1"/>
</dbReference>